<feature type="compositionally biased region" description="Low complexity" evidence="1">
    <location>
        <begin position="191"/>
        <end position="202"/>
    </location>
</feature>
<comment type="caution">
    <text evidence="2">The sequence shown here is derived from an EMBL/GenBank/DDBJ whole genome shotgun (WGS) entry which is preliminary data.</text>
</comment>
<feature type="compositionally biased region" description="Low complexity" evidence="1">
    <location>
        <begin position="153"/>
        <end position="182"/>
    </location>
</feature>
<evidence type="ECO:0000256" key="1">
    <source>
        <dbReference type="SAM" id="MobiDB-lite"/>
    </source>
</evidence>
<dbReference type="Proteomes" id="UP001213000">
    <property type="component" value="Unassembled WGS sequence"/>
</dbReference>
<evidence type="ECO:0000313" key="2">
    <source>
        <dbReference type="EMBL" id="KAJ3553710.1"/>
    </source>
</evidence>
<feature type="compositionally biased region" description="Polar residues" evidence="1">
    <location>
        <begin position="203"/>
        <end position="212"/>
    </location>
</feature>
<feature type="compositionally biased region" description="Polar residues" evidence="1">
    <location>
        <begin position="1"/>
        <end position="55"/>
    </location>
</feature>
<accession>A0AAD5YPV7</accession>
<feature type="compositionally biased region" description="Low complexity" evidence="1">
    <location>
        <begin position="123"/>
        <end position="145"/>
    </location>
</feature>
<gene>
    <name evidence="2" type="ORF">NP233_g12584</name>
</gene>
<keyword evidence="3" id="KW-1185">Reference proteome</keyword>
<feature type="region of interest" description="Disordered" evidence="1">
    <location>
        <begin position="1"/>
        <end position="222"/>
    </location>
</feature>
<dbReference type="AlphaFoldDB" id="A0AAD5YPV7"/>
<evidence type="ECO:0000313" key="3">
    <source>
        <dbReference type="Proteomes" id="UP001213000"/>
    </source>
</evidence>
<reference evidence="2" key="1">
    <citation type="submission" date="2022-07" db="EMBL/GenBank/DDBJ databases">
        <title>Genome Sequence of Leucocoprinus birnbaumii.</title>
        <authorList>
            <person name="Buettner E."/>
        </authorList>
    </citation>
    <scope>NUCLEOTIDE SEQUENCE</scope>
    <source>
        <strain evidence="2">VT141</strain>
    </source>
</reference>
<proteinExistence type="predicted"/>
<name>A0AAD5YPV7_9AGAR</name>
<sequence>MAPAQTSASTKPSSNSKVTTIRSGVQTKSTSRQTNNPQPQHRSAQAGSQPLTSIGTDAEAVQPENVDQPLLPSSEAQTQTRGRLASRVHPIQSSGTTPSQVSSRSHHGSTERAVSATGSQPGAQASIRARSTSASRPTISSSVRSHSQDSHPRSTPTYRPGSSTSSRPSSSSGVAATSFTSGPVVPESRSRSTSRSRAIPSSHNSTNQSQGRARSLAPRGDIRVVSSNNRAKLGVAGEIPHGWFSLCVSVDSIIDSASPRIVTVQFWIRPKPDRTGGGAWKLRQSFHSDSNKLVLDSSSDSSSEFVSMAGDCLTILVLSRDGVAQKRRKEIAALLKEAFEASDDASLPQNQRFTSYTKCALSCLVREKIIQTTTKQGLVDMAPLHQEVDQFFAQLGSFKTHWQSAKYSW</sequence>
<feature type="compositionally biased region" description="Polar residues" evidence="1">
    <location>
        <begin position="91"/>
        <end position="103"/>
    </location>
</feature>
<protein>
    <submittedName>
        <fullName evidence="2">Uncharacterized protein</fullName>
    </submittedName>
</protein>
<organism evidence="2 3">
    <name type="scientific">Leucocoprinus birnbaumii</name>
    <dbReference type="NCBI Taxonomy" id="56174"/>
    <lineage>
        <taxon>Eukaryota</taxon>
        <taxon>Fungi</taxon>
        <taxon>Dikarya</taxon>
        <taxon>Basidiomycota</taxon>
        <taxon>Agaricomycotina</taxon>
        <taxon>Agaricomycetes</taxon>
        <taxon>Agaricomycetidae</taxon>
        <taxon>Agaricales</taxon>
        <taxon>Agaricineae</taxon>
        <taxon>Agaricaceae</taxon>
        <taxon>Leucocoprinus</taxon>
    </lineage>
</organism>
<dbReference type="EMBL" id="JANIEX010001879">
    <property type="protein sequence ID" value="KAJ3553710.1"/>
    <property type="molecule type" value="Genomic_DNA"/>
</dbReference>